<dbReference type="CDD" id="cd06267">
    <property type="entry name" value="PBP1_LacI_sugar_binding-like"/>
    <property type="match status" value="1"/>
</dbReference>
<dbReference type="EMBL" id="BAABGM010000002">
    <property type="protein sequence ID" value="GAA4398327.1"/>
    <property type="molecule type" value="Genomic_DNA"/>
</dbReference>
<dbReference type="Pfam" id="PF00356">
    <property type="entry name" value="LacI"/>
    <property type="match status" value="1"/>
</dbReference>
<dbReference type="Gene3D" id="1.10.260.40">
    <property type="entry name" value="lambda repressor-like DNA-binding domains"/>
    <property type="match status" value="1"/>
</dbReference>
<dbReference type="Gene3D" id="3.40.50.2300">
    <property type="match status" value="2"/>
</dbReference>
<dbReference type="PANTHER" id="PTHR30146:SF109">
    <property type="entry name" value="HTH-TYPE TRANSCRIPTIONAL REGULATOR GALS"/>
    <property type="match status" value="1"/>
</dbReference>
<dbReference type="SUPFAM" id="SSF47413">
    <property type="entry name" value="lambda repressor-like DNA-binding domains"/>
    <property type="match status" value="1"/>
</dbReference>
<evidence type="ECO:0000256" key="2">
    <source>
        <dbReference type="ARBA" id="ARBA00023125"/>
    </source>
</evidence>
<dbReference type="PANTHER" id="PTHR30146">
    <property type="entry name" value="LACI-RELATED TRANSCRIPTIONAL REPRESSOR"/>
    <property type="match status" value="1"/>
</dbReference>
<dbReference type="InterPro" id="IPR000843">
    <property type="entry name" value="HTH_LacI"/>
</dbReference>
<organism evidence="5 6">
    <name type="scientific">Fodinibacter luteus</name>
    <dbReference type="NCBI Taxonomy" id="552064"/>
    <lineage>
        <taxon>Bacteria</taxon>
        <taxon>Bacillati</taxon>
        <taxon>Actinomycetota</taxon>
        <taxon>Actinomycetes</taxon>
        <taxon>Micrococcales</taxon>
        <taxon>Intrasporangiaceae</taxon>
        <taxon>Fodinibacter (ex Wang et al. 2009)</taxon>
    </lineage>
</organism>
<name>A0ABP8K016_9MICO</name>
<dbReference type="Proteomes" id="UP001500945">
    <property type="component" value="Unassembled WGS sequence"/>
</dbReference>
<feature type="domain" description="HTH lacI-type" evidence="4">
    <location>
        <begin position="4"/>
        <end position="58"/>
    </location>
</feature>
<reference evidence="6" key="1">
    <citation type="journal article" date="2019" name="Int. J. Syst. Evol. Microbiol.">
        <title>The Global Catalogue of Microorganisms (GCM) 10K type strain sequencing project: providing services to taxonomists for standard genome sequencing and annotation.</title>
        <authorList>
            <consortium name="The Broad Institute Genomics Platform"/>
            <consortium name="The Broad Institute Genome Sequencing Center for Infectious Disease"/>
            <person name="Wu L."/>
            <person name="Ma J."/>
        </authorList>
    </citation>
    <scope>NUCLEOTIDE SEQUENCE [LARGE SCALE GENOMIC DNA]</scope>
    <source>
        <strain evidence="6">JCM 17809</strain>
    </source>
</reference>
<keyword evidence="6" id="KW-1185">Reference proteome</keyword>
<dbReference type="RefSeq" id="WP_345201771.1">
    <property type="nucleotide sequence ID" value="NZ_BAABGM010000002.1"/>
</dbReference>
<keyword evidence="1" id="KW-0805">Transcription regulation</keyword>
<evidence type="ECO:0000256" key="3">
    <source>
        <dbReference type="ARBA" id="ARBA00023163"/>
    </source>
</evidence>
<evidence type="ECO:0000256" key="1">
    <source>
        <dbReference type="ARBA" id="ARBA00023015"/>
    </source>
</evidence>
<keyword evidence="3" id="KW-0804">Transcription</keyword>
<accession>A0ABP8K016</accession>
<evidence type="ECO:0000313" key="6">
    <source>
        <dbReference type="Proteomes" id="UP001500945"/>
    </source>
</evidence>
<protein>
    <submittedName>
        <fullName evidence="5">LacI family DNA-binding transcriptional regulator</fullName>
    </submittedName>
</protein>
<dbReference type="GO" id="GO:0003677">
    <property type="term" value="F:DNA binding"/>
    <property type="evidence" value="ECO:0007669"/>
    <property type="project" value="UniProtKB-KW"/>
</dbReference>
<dbReference type="InterPro" id="IPR046335">
    <property type="entry name" value="LacI/GalR-like_sensor"/>
</dbReference>
<dbReference type="PROSITE" id="PS50932">
    <property type="entry name" value="HTH_LACI_2"/>
    <property type="match status" value="1"/>
</dbReference>
<sequence>MNGPTIYDVARESGFSIKTVSRVINGESGVRPETIDRVERAIKALDYHPNPAAQRLGGGKLPTIGIVVDSIDDPFFGEVIAVVERRAVEMGMDVLVASTGMDAVRARTQVERLVRRGVSALIVAPFGDDAAARADLPDDVPVVVIDRKCGIEDKDVVRVTDHEGAVEAVRHLVAHGHERIAFLGETAEFTTVQDRLSGYTDALVEAGLAVEPELVETRCWSADVAYPLALAMLAPPDAPTAVFASTPLVGLGVLRALKRLDRQDVALVVFGDFPLAELMTPPTTVVDQRPTPLAHAAFDHLARRLDDAHAPVVETVLPTRLIQRGSGELPPRETS</sequence>
<evidence type="ECO:0000259" key="4">
    <source>
        <dbReference type="PROSITE" id="PS50932"/>
    </source>
</evidence>
<proteinExistence type="predicted"/>
<dbReference type="Pfam" id="PF13377">
    <property type="entry name" value="Peripla_BP_3"/>
    <property type="match status" value="1"/>
</dbReference>
<comment type="caution">
    <text evidence="5">The sequence shown here is derived from an EMBL/GenBank/DDBJ whole genome shotgun (WGS) entry which is preliminary data.</text>
</comment>
<evidence type="ECO:0000313" key="5">
    <source>
        <dbReference type="EMBL" id="GAA4398327.1"/>
    </source>
</evidence>
<dbReference type="InterPro" id="IPR010982">
    <property type="entry name" value="Lambda_DNA-bd_dom_sf"/>
</dbReference>
<gene>
    <name evidence="5" type="ORF">GCM10023168_04280</name>
</gene>
<dbReference type="InterPro" id="IPR028082">
    <property type="entry name" value="Peripla_BP_I"/>
</dbReference>
<dbReference type="SUPFAM" id="SSF53822">
    <property type="entry name" value="Periplasmic binding protein-like I"/>
    <property type="match status" value="1"/>
</dbReference>
<keyword evidence="2 5" id="KW-0238">DNA-binding</keyword>
<dbReference type="CDD" id="cd01392">
    <property type="entry name" value="HTH_LacI"/>
    <property type="match status" value="1"/>
</dbReference>
<dbReference type="SMART" id="SM00354">
    <property type="entry name" value="HTH_LACI"/>
    <property type="match status" value="1"/>
</dbReference>